<keyword evidence="3" id="KW-0274">FAD</keyword>
<organism evidence="7">
    <name type="scientific">mine drainage metagenome</name>
    <dbReference type="NCBI Taxonomy" id="410659"/>
    <lineage>
        <taxon>unclassified sequences</taxon>
        <taxon>metagenomes</taxon>
        <taxon>ecological metagenomes</taxon>
    </lineage>
</organism>
<dbReference type="InterPro" id="IPR006058">
    <property type="entry name" value="2Fe2S_fd_BS"/>
</dbReference>
<dbReference type="PROSITE" id="PS51387">
    <property type="entry name" value="FAD_PCMH"/>
    <property type="match status" value="1"/>
</dbReference>
<evidence type="ECO:0000256" key="4">
    <source>
        <dbReference type="ARBA" id="ARBA00023002"/>
    </source>
</evidence>
<dbReference type="InterPro" id="IPR012675">
    <property type="entry name" value="Beta-grasp_dom_sf"/>
</dbReference>
<dbReference type="InterPro" id="IPR002346">
    <property type="entry name" value="Mopterin_DH_FAD-bd"/>
</dbReference>
<dbReference type="Gene3D" id="3.10.20.30">
    <property type="match status" value="1"/>
</dbReference>
<dbReference type="InterPro" id="IPR036884">
    <property type="entry name" value="2Fe-2S-bd_dom_sf"/>
</dbReference>
<dbReference type="Gene3D" id="3.30.465.10">
    <property type="match status" value="1"/>
</dbReference>
<keyword evidence="1" id="KW-0285">Flavoprotein</keyword>
<dbReference type="SUPFAM" id="SSF56176">
    <property type="entry name" value="FAD-binding/transporter-associated domain-like"/>
    <property type="match status" value="1"/>
</dbReference>
<dbReference type="SUPFAM" id="SSF54292">
    <property type="entry name" value="2Fe-2S ferredoxin-like"/>
    <property type="match status" value="1"/>
</dbReference>
<evidence type="ECO:0000256" key="3">
    <source>
        <dbReference type="ARBA" id="ARBA00022827"/>
    </source>
</evidence>
<dbReference type="GO" id="GO:0004854">
    <property type="term" value="F:xanthine dehydrogenase activity"/>
    <property type="evidence" value="ECO:0007669"/>
    <property type="project" value="InterPro"/>
</dbReference>
<dbReference type="PANTHER" id="PTHR45444:SF3">
    <property type="entry name" value="XANTHINE DEHYDROGENASE"/>
    <property type="match status" value="1"/>
</dbReference>
<dbReference type="EC" id="1.2.99.2" evidence="7"/>
<dbReference type="PROSITE" id="PS00197">
    <property type="entry name" value="2FE2S_FER_1"/>
    <property type="match status" value="1"/>
</dbReference>
<dbReference type="CDD" id="cd00207">
    <property type="entry name" value="fer2"/>
    <property type="match status" value="1"/>
</dbReference>
<dbReference type="GO" id="GO:0051537">
    <property type="term" value="F:2 iron, 2 sulfur cluster binding"/>
    <property type="evidence" value="ECO:0007669"/>
    <property type="project" value="InterPro"/>
</dbReference>
<protein>
    <submittedName>
        <fullName evidence="7">Carbon monoxide dehydrogenase medium chain</fullName>
        <ecNumber evidence="7">1.2.99.2</ecNumber>
    </submittedName>
</protein>
<name>A0A1J5QZM8_9ZZZZ</name>
<sequence length="544" mass="58248">MNTQAIRFFHRGAVVQAQDLPITTTVLQWLREQARCTGTKEGCAEGDCGACTVVVAELASGAEGAADARAVHVGPLRLRPVNACIRYLPTLHGKALLTVEDLQAMAPAQALHPVQQAMVDCHASQCGFCTPGFVMSLYASYERHQGDGSRPTRRQLAHDLAGNLCRCTGYRPILDAAQRMFELPPARLDPEPIAAALRAIAADTPDPFTHAAPNPAFPDAQGRARIDRFFAPRRLATLAALLAEAPAERPPEEANAGGARRLTLLAGATDIGLWTNKQFRDVGNLLYVGNVTELAGIAHESCGLRIGAAVPLEDAWAALAQAVPALRDMALRFAGPPVRHAGTLGGNLANGSPIGDGAPALMALDAVLVLQRGSAQRRIPLDAFYLGYMRNALRPGEFLHSIEIPLPHAATRVRAEKQSKRYDSDISALSCGLALRLDGARVGHVRIAFGGMAAVVRRAAHAEAALHGQPWSEAAVRAAMDALANDFQPLSDLRASQDHRLRVARNLLWRFWLENRPEAPLAPAQTSVWADLLEPLHAIEGSAP</sequence>
<dbReference type="Pfam" id="PF01799">
    <property type="entry name" value="Fer2_2"/>
    <property type="match status" value="1"/>
</dbReference>
<evidence type="ECO:0000256" key="1">
    <source>
        <dbReference type="ARBA" id="ARBA00022630"/>
    </source>
</evidence>
<dbReference type="InterPro" id="IPR036683">
    <property type="entry name" value="CO_DH_flav_C_dom_sf"/>
</dbReference>
<dbReference type="Gene3D" id="1.10.150.120">
    <property type="entry name" value="[2Fe-2S]-binding domain"/>
    <property type="match status" value="1"/>
</dbReference>
<dbReference type="NCBIfam" id="TIGR02963">
    <property type="entry name" value="xanthine_xdhA"/>
    <property type="match status" value="1"/>
</dbReference>
<dbReference type="PIRSF" id="PIRSF036557">
    <property type="entry name" value="XdhA_RC"/>
    <property type="match status" value="1"/>
</dbReference>
<feature type="domain" description="FAD-binding PCMH-type" evidence="6">
    <location>
        <begin position="222"/>
        <end position="409"/>
    </location>
</feature>
<dbReference type="InterPro" id="IPR016166">
    <property type="entry name" value="FAD-bd_PCMH"/>
</dbReference>
<dbReference type="Pfam" id="PF00941">
    <property type="entry name" value="FAD_binding_5"/>
    <property type="match status" value="1"/>
</dbReference>
<dbReference type="GO" id="GO:0005506">
    <property type="term" value="F:iron ion binding"/>
    <property type="evidence" value="ECO:0007669"/>
    <property type="project" value="InterPro"/>
</dbReference>
<dbReference type="Gene3D" id="3.30.390.50">
    <property type="entry name" value="CO dehydrogenase flavoprotein, C-terminal domain"/>
    <property type="match status" value="1"/>
</dbReference>
<evidence type="ECO:0000259" key="6">
    <source>
        <dbReference type="PROSITE" id="PS51387"/>
    </source>
</evidence>
<keyword evidence="5" id="KW-0408">Iron</keyword>
<evidence type="ECO:0000313" key="7">
    <source>
        <dbReference type="EMBL" id="OIQ81341.1"/>
    </source>
</evidence>
<dbReference type="InterPro" id="IPR036010">
    <property type="entry name" value="2Fe-2S_ferredoxin-like_sf"/>
</dbReference>
<gene>
    <name evidence="7" type="primary">cutM_4</name>
    <name evidence="7" type="ORF">GALL_368920</name>
</gene>
<dbReference type="SUPFAM" id="SSF47741">
    <property type="entry name" value="CO dehydrogenase ISP C-domain like"/>
    <property type="match status" value="1"/>
</dbReference>
<comment type="caution">
    <text evidence="7">The sequence shown here is derived from an EMBL/GenBank/DDBJ whole genome shotgun (WGS) entry which is preliminary data.</text>
</comment>
<accession>A0A1J5QZM8</accession>
<dbReference type="PANTHER" id="PTHR45444">
    <property type="entry name" value="XANTHINE DEHYDROGENASE"/>
    <property type="match status" value="1"/>
</dbReference>
<proteinExistence type="predicted"/>
<dbReference type="GO" id="GO:0071949">
    <property type="term" value="F:FAD binding"/>
    <property type="evidence" value="ECO:0007669"/>
    <property type="project" value="InterPro"/>
</dbReference>
<dbReference type="Gene3D" id="3.30.43.10">
    <property type="entry name" value="Uridine Diphospho-n-acetylenolpyruvylglucosamine Reductase, domain 2"/>
    <property type="match status" value="1"/>
</dbReference>
<dbReference type="InterPro" id="IPR014307">
    <property type="entry name" value="Xanthine_DH_ssu"/>
</dbReference>
<dbReference type="InterPro" id="IPR016169">
    <property type="entry name" value="FAD-bd_PCMH_sub2"/>
</dbReference>
<keyword evidence="2" id="KW-0479">Metal-binding</keyword>
<dbReference type="InterPro" id="IPR016208">
    <property type="entry name" value="Ald_Oxase/xanthine_DH-like"/>
</dbReference>
<evidence type="ECO:0000256" key="5">
    <source>
        <dbReference type="ARBA" id="ARBA00023004"/>
    </source>
</evidence>
<dbReference type="SMART" id="SM01092">
    <property type="entry name" value="CO_deh_flav_C"/>
    <property type="match status" value="1"/>
</dbReference>
<evidence type="ECO:0000256" key="2">
    <source>
        <dbReference type="ARBA" id="ARBA00022723"/>
    </source>
</evidence>
<dbReference type="InterPro" id="IPR001041">
    <property type="entry name" value="2Fe-2S_ferredoxin-type"/>
</dbReference>
<dbReference type="InterPro" id="IPR016167">
    <property type="entry name" value="FAD-bd_PCMH_sub1"/>
</dbReference>
<dbReference type="AlphaFoldDB" id="A0A1J5QZM8"/>
<dbReference type="InterPro" id="IPR012175">
    <property type="entry name" value="Xanth_DH_ssu_bac"/>
</dbReference>
<dbReference type="InterPro" id="IPR002888">
    <property type="entry name" value="2Fe-2S-bd"/>
</dbReference>
<dbReference type="SUPFAM" id="SSF55447">
    <property type="entry name" value="CO dehydrogenase flavoprotein C-terminal domain-like"/>
    <property type="match status" value="1"/>
</dbReference>
<dbReference type="EMBL" id="MLJW01000936">
    <property type="protein sequence ID" value="OIQ81341.1"/>
    <property type="molecule type" value="Genomic_DNA"/>
</dbReference>
<dbReference type="Pfam" id="PF03450">
    <property type="entry name" value="CO_deh_flav_C"/>
    <property type="match status" value="1"/>
</dbReference>
<dbReference type="InterPro" id="IPR005107">
    <property type="entry name" value="CO_DH_flav_C"/>
</dbReference>
<dbReference type="InterPro" id="IPR036318">
    <property type="entry name" value="FAD-bd_PCMH-like_sf"/>
</dbReference>
<keyword evidence="4 7" id="KW-0560">Oxidoreductase</keyword>
<reference evidence="7" key="1">
    <citation type="submission" date="2016-10" db="EMBL/GenBank/DDBJ databases">
        <title>Sequence of Gallionella enrichment culture.</title>
        <authorList>
            <person name="Poehlein A."/>
            <person name="Muehling M."/>
            <person name="Daniel R."/>
        </authorList>
    </citation>
    <scope>NUCLEOTIDE SEQUENCE</scope>
</reference>